<dbReference type="GO" id="GO:0016491">
    <property type="term" value="F:oxidoreductase activity"/>
    <property type="evidence" value="ECO:0007669"/>
    <property type="project" value="TreeGrafter"/>
</dbReference>
<dbReference type="InterPro" id="IPR016024">
    <property type="entry name" value="ARM-type_fold"/>
</dbReference>
<dbReference type="SUPFAM" id="SSF48371">
    <property type="entry name" value="ARM repeat"/>
    <property type="match status" value="2"/>
</dbReference>
<dbReference type="Pfam" id="PF05729">
    <property type="entry name" value="NACHT"/>
    <property type="match status" value="1"/>
</dbReference>
<dbReference type="SMART" id="SM00567">
    <property type="entry name" value="EZ_HEAT"/>
    <property type="match status" value="12"/>
</dbReference>
<reference evidence="3" key="1">
    <citation type="submission" date="2021-02" db="EMBL/GenBank/DDBJ databases">
        <authorList>
            <person name="Nowell W R."/>
        </authorList>
    </citation>
    <scope>NUCLEOTIDE SEQUENCE</scope>
</reference>
<evidence type="ECO:0000313" key="3">
    <source>
        <dbReference type="EMBL" id="CAF1262340.1"/>
    </source>
</evidence>
<proteinExistence type="predicted"/>
<evidence type="ECO:0000256" key="1">
    <source>
        <dbReference type="SAM" id="MobiDB-lite"/>
    </source>
</evidence>
<evidence type="ECO:0000313" key="4">
    <source>
        <dbReference type="EMBL" id="CAF4017407.1"/>
    </source>
</evidence>
<evidence type="ECO:0000259" key="2">
    <source>
        <dbReference type="PROSITE" id="PS50837"/>
    </source>
</evidence>
<sequence length="1450" mass="163049">MAQAVEKAAVVCCFLTPDYQCSHNCRLELQYANDISKLPENQAGNFRIIPCMLGDKKNPKWKPSDWLGLIISGQQWVNMKNDSDSNIRMKAQELIGRIRNEFSVLTADASHLPIKLFEMIREKYLRENHRIKRLMNEEKSFPIEQNYINLAILETKEQQEKEKQLKQPDNDNQIDEENEQNKLRKHQNKDILGTFEEIYGNKTTIDVENIFEKCKDQTKKILVLGRAGIGKSTFCQYITYRWAKGEIWPQYRLVVLIRLRSLTDSRYPRREPPYTTMDLVKKEYLEVEDISDEMTHHLKEQCSKGLVLWILDGYDEFVQNIPEQLKGVFKHIGDTQHHILTSRPYAIALPYDTKLEITGFTNENIPRYIEQFFDQIKTQSKSAISNGQKLQEFLKSNANIWGVAHIPVNLELICSLWSDYDWSKTAILTMTQLYSKITEWLCRRYLTRKNINHEDMTNQDLYKECEMELQFLEYLAFNAMERKEIMLPPELLEKTETQLGCSLRKYPQLLNIGILRSYDDRATGSSIDRQKQHYFVHLSFQEYFAARHLVKNLKGPHSLEATDFMKNNKYNQRFHFVFVFASGLLAQSDFKSNTDVFWNNIEAEPLDLVGLKHITLITECMDQLIGTSVLPNRTNYLKSISHWITMSLTKTATLIQQTLLQSLNRANSIVNTSTIQKQFIKLLGTEDVHSKCSIYEFISKLSMLNPIAALLLKISADLQDQAPNIRRSACETLKNFGEKAVTDEVIAAMLNALTNKDSDVRWAACDLLEKFGEKAATDEVVTAMLNSLQDKDSAVRRSSCNALGNMGEKGATNEVIAALQNALQDEDSGVRREVCYALLKMGETAAMDEVIVGIQNALQHKTLPIRFSAWSALAHMDERAVTDKFISSMLNALRDGNSNVRTSTCTAFLMMGEKAATDEVIAALQSALQDEDSNVRDSVCQALVKMGGTAATEKVIAAMLNVFQHEDADLQVLACEVLGKMGEKSVTDEVIAAMLNGLQNEDWNVRSSTCEALGSMGKKGATDEVITAVLNALQDENWNVRVRAYYILLRMGETADTDRFIAAMQNALKHEEPVVRYGACCALGRMGEKAITDKVIIALLNALQDEYPNVRVGACDSLGHMSEKAATNKVVAALQNALLDEDSAVKRSAWKALGKMGGKGATNEAIIAILNALRDEDSDVRGAACVALGSMGEKAATDQVITAMLNALRDEVWKVRTSACEAFGNMGEKAAIDEVITALQNALLDKDWSVRHEACKVLRRMGEKSATDEGIIAMLNLLRDENEHVRSEASISLSVICEKSIKKEVLETLVNEYSCGGTDNSHTIAESLQKIICSYDGKGELEPQIVSKICSCIDWNDASWGKEIPASHLFKILLDTQNAAWIPLVSRVALYQGVAVTLMDNRLRIYDANGSLEFDVTHSELVKSLVEASRNQLEELKRCSLAGDGTLSTI</sequence>
<dbReference type="InterPro" id="IPR004155">
    <property type="entry name" value="PBS_lyase_HEAT"/>
</dbReference>
<dbReference type="PROSITE" id="PS50837">
    <property type="entry name" value="NACHT"/>
    <property type="match status" value="1"/>
</dbReference>
<comment type="caution">
    <text evidence="3">The sequence shown here is derived from an EMBL/GenBank/DDBJ whole genome shotgun (WGS) entry which is preliminary data.</text>
</comment>
<dbReference type="InterPro" id="IPR011989">
    <property type="entry name" value="ARM-like"/>
</dbReference>
<name>A0A815AVD2_9BILA</name>
<dbReference type="InterPro" id="IPR027417">
    <property type="entry name" value="P-loop_NTPase"/>
</dbReference>
<dbReference type="Gene3D" id="3.40.50.300">
    <property type="entry name" value="P-loop containing nucleotide triphosphate hydrolases"/>
    <property type="match status" value="1"/>
</dbReference>
<dbReference type="Pfam" id="PF13646">
    <property type="entry name" value="HEAT_2"/>
    <property type="match status" value="5"/>
</dbReference>
<dbReference type="EMBL" id="CAJNOW010000178">
    <property type="protein sequence ID" value="CAF1262340.1"/>
    <property type="molecule type" value="Genomic_DNA"/>
</dbReference>
<gene>
    <name evidence="4" type="ORF">GIL414_LOCUS12664</name>
    <name evidence="3" type="ORF">KQP761_LOCUS2862</name>
</gene>
<dbReference type="PANTHER" id="PTHR12697">
    <property type="entry name" value="PBS LYASE HEAT-LIKE PROTEIN"/>
    <property type="match status" value="1"/>
</dbReference>
<dbReference type="Gene3D" id="1.25.10.10">
    <property type="entry name" value="Leucine-rich Repeat Variant"/>
    <property type="match status" value="5"/>
</dbReference>
<feature type="domain" description="NACHT" evidence="2">
    <location>
        <begin position="219"/>
        <end position="346"/>
    </location>
</feature>
<accession>A0A815AVD2</accession>
<feature type="region of interest" description="Disordered" evidence="1">
    <location>
        <begin position="159"/>
        <end position="185"/>
    </location>
</feature>
<dbReference type="PANTHER" id="PTHR12697:SF5">
    <property type="entry name" value="DEOXYHYPUSINE HYDROXYLASE"/>
    <property type="match status" value="1"/>
</dbReference>
<organism evidence="3 5">
    <name type="scientific">Rotaria magnacalcarata</name>
    <dbReference type="NCBI Taxonomy" id="392030"/>
    <lineage>
        <taxon>Eukaryota</taxon>
        <taxon>Metazoa</taxon>
        <taxon>Spiralia</taxon>
        <taxon>Gnathifera</taxon>
        <taxon>Rotifera</taxon>
        <taxon>Eurotatoria</taxon>
        <taxon>Bdelloidea</taxon>
        <taxon>Philodinida</taxon>
        <taxon>Philodinidae</taxon>
        <taxon>Rotaria</taxon>
    </lineage>
</organism>
<dbReference type="OrthoDB" id="120976at2759"/>
<feature type="compositionally biased region" description="Basic and acidic residues" evidence="1">
    <location>
        <begin position="159"/>
        <end position="169"/>
    </location>
</feature>
<dbReference type="Proteomes" id="UP000663834">
    <property type="component" value="Unassembled WGS sequence"/>
</dbReference>
<dbReference type="EMBL" id="CAJOBJ010004979">
    <property type="protein sequence ID" value="CAF4017407.1"/>
    <property type="molecule type" value="Genomic_DNA"/>
</dbReference>
<evidence type="ECO:0000313" key="5">
    <source>
        <dbReference type="Proteomes" id="UP000663834"/>
    </source>
</evidence>
<dbReference type="InterPro" id="IPR007111">
    <property type="entry name" value="NACHT_NTPase"/>
</dbReference>
<protein>
    <recommendedName>
        <fullName evidence="2">NACHT domain-containing protein</fullName>
    </recommendedName>
</protein>
<dbReference type="Proteomes" id="UP000681720">
    <property type="component" value="Unassembled WGS sequence"/>
</dbReference>